<protein>
    <recommendedName>
        <fullName evidence="9">Cytochrome b561 domain-containing protein</fullName>
    </recommendedName>
</protein>
<name>A0ABN9U4V5_9DINO</name>
<keyword evidence="6 8" id="KW-0472">Membrane</keyword>
<feature type="transmembrane region" description="Helical" evidence="8">
    <location>
        <begin position="190"/>
        <end position="209"/>
    </location>
</feature>
<keyword evidence="2" id="KW-0813">Transport</keyword>
<proteinExistence type="predicted"/>
<reference evidence="10" key="1">
    <citation type="submission" date="2023-10" db="EMBL/GenBank/DDBJ databases">
        <authorList>
            <person name="Chen Y."/>
            <person name="Shah S."/>
            <person name="Dougan E. K."/>
            <person name="Thang M."/>
            <person name="Chan C."/>
        </authorList>
    </citation>
    <scope>NUCLEOTIDE SEQUENCE [LARGE SCALE GENOMIC DNA]</scope>
</reference>
<gene>
    <name evidence="10" type="ORF">PCOR1329_LOCUS45243</name>
</gene>
<feature type="domain" description="Cytochrome b561" evidence="9">
    <location>
        <begin position="110"/>
        <end position="206"/>
    </location>
</feature>
<evidence type="ECO:0000256" key="5">
    <source>
        <dbReference type="ARBA" id="ARBA00022989"/>
    </source>
</evidence>
<evidence type="ECO:0000259" key="9">
    <source>
        <dbReference type="Pfam" id="PF03188"/>
    </source>
</evidence>
<feature type="region of interest" description="Disordered" evidence="7">
    <location>
        <begin position="24"/>
        <end position="65"/>
    </location>
</feature>
<accession>A0ABN9U4V5</accession>
<evidence type="ECO:0000313" key="10">
    <source>
        <dbReference type="EMBL" id="CAK0853919.1"/>
    </source>
</evidence>
<evidence type="ECO:0000256" key="1">
    <source>
        <dbReference type="ARBA" id="ARBA00004370"/>
    </source>
</evidence>
<organism evidence="10 11">
    <name type="scientific">Prorocentrum cordatum</name>
    <dbReference type="NCBI Taxonomy" id="2364126"/>
    <lineage>
        <taxon>Eukaryota</taxon>
        <taxon>Sar</taxon>
        <taxon>Alveolata</taxon>
        <taxon>Dinophyceae</taxon>
        <taxon>Prorocentrales</taxon>
        <taxon>Prorocentraceae</taxon>
        <taxon>Prorocentrum</taxon>
    </lineage>
</organism>
<evidence type="ECO:0000256" key="2">
    <source>
        <dbReference type="ARBA" id="ARBA00022448"/>
    </source>
</evidence>
<dbReference type="Gene3D" id="1.20.120.1770">
    <property type="match status" value="1"/>
</dbReference>
<dbReference type="InterPro" id="IPR006593">
    <property type="entry name" value="Cyt_b561/ferric_Rdtase_TM"/>
</dbReference>
<evidence type="ECO:0000256" key="7">
    <source>
        <dbReference type="SAM" id="MobiDB-lite"/>
    </source>
</evidence>
<evidence type="ECO:0000313" key="11">
    <source>
        <dbReference type="Proteomes" id="UP001189429"/>
    </source>
</evidence>
<evidence type="ECO:0000256" key="8">
    <source>
        <dbReference type="SAM" id="Phobius"/>
    </source>
</evidence>
<comment type="subcellular location">
    <subcellularLocation>
        <location evidence="1">Membrane</location>
    </subcellularLocation>
</comment>
<feature type="transmembrane region" description="Helical" evidence="8">
    <location>
        <begin position="111"/>
        <end position="131"/>
    </location>
</feature>
<dbReference type="EMBL" id="CAUYUJ010015438">
    <property type="protein sequence ID" value="CAK0853919.1"/>
    <property type="molecule type" value="Genomic_DNA"/>
</dbReference>
<evidence type="ECO:0000256" key="3">
    <source>
        <dbReference type="ARBA" id="ARBA00022692"/>
    </source>
</evidence>
<evidence type="ECO:0000256" key="6">
    <source>
        <dbReference type="ARBA" id="ARBA00023136"/>
    </source>
</evidence>
<comment type="caution">
    <text evidence="10">The sequence shown here is derived from an EMBL/GenBank/DDBJ whole genome shotgun (WGS) entry which is preliminary data.</text>
</comment>
<dbReference type="Proteomes" id="UP001189429">
    <property type="component" value="Unassembled WGS sequence"/>
</dbReference>
<keyword evidence="11" id="KW-1185">Reference proteome</keyword>
<evidence type="ECO:0000256" key="4">
    <source>
        <dbReference type="ARBA" id="ARBA00022982"/>
    </source>
</evidence>
<keyword evidence="3 8" id="KW-0812">Transmembrane</keyword>
<feature type="transmembrane region" description="Helical" evidence="8">
    <location>
        <begin position="151"/>
        <end position="170"/>
    </location>
</feature>
<keyword evidence="5 8" id="KW-1133">Transmembrane helix</keyword>
<keyword evidence="4" id="KW-0249">Electron transport</keyword>
<feature type="compositionally biased region" description="Basic and acidic residues" evidence="7">
    <location>
        <begin position="32"/>
        <end position="49"/>
    </location>
</feature>
<dbReference type="Pfam" id="PF03188">
    <property type="entry name" value="Cytochrom_B561"/>
    <property type="match status" value="1"/>
</dbReference>
<sequence>MAGVEISRRRDDYLQRLGINKHNNQTQGTWRRPQETVEAPDRLQHKLVPDDEEDCEDGTGARTRSFTMDVLRPPSQDDFRTNYLKKLSYSKGAGVEGWKLQWPISVRGGTVAVHGYGMAAGTVAALFGWYVIHSNKDASGKPHFTTVHGKVGLVCLVLTLASAMAGSVLLDPDFGLMKPSKVIRRVHKYAGRGVLALAAVASLLGWWTVVKGDPLTMLLIAAPLPALGWTLL</sequence>